<sequence>SGQDQYYLNKQEYGTMNHHQGTFGLRAIWDESCLYKIPPEVKPEHAVPLM</sequence>
<accession>A0AAD7FWF9</accession>
<keyword evidence="2" id="KW-1185">Reference proteome</keyword>
<dbReference type="Proteomes" id="UP001221142">
    <property type="component" value="Unassembled WGS sequence"/>
</dbReference>
<comment type="caution">
    <text evidence="1">The sequence shown here is derived from an EMBL/GenBank/DDBJ whole genome shotgun (WGS) entry which is preliminary data.</text>
</comment>
<dbReference type="Gene3D" id="3.90.180.10">
    <property type="entry name" value="Medium-chain alcohol dehydrogenases, catalytic domain"/>
    <property type="match status" value="1"/>
</dbReference>
<dbReference type="AlphaFoldDB" id="A0AAD7FWF9"/>
<protein>
    <submittedName>
        <fullName evidence="1">Uncharacterized protein</fullName>
    </submittedName>
</protein>
<evidence type="ECO:0000313" key="1">
    <source>
        <dbReference type="EMBL" id="KAJ7647117.1"/>
    </source>
</evidence>
<organism evidence="1 2">
    <name type="scientific">Roridomyces roridus</name>
    <dbReference type="NCBI Taxonomy" id="1738132"/>
    <lineage>
        <taxon>Eukaryota</taxon>
        <taxon>Fungi</taxon>
        <taxon>Dikarya</taxon>
        <taxon>Basidiomycota</taxon>
        <taxon>Agaricomycotina</taxon>
        <taxon>Agaricomycetes</taxon>
        <taxon>Agaricomycetidae</taxon>
        <taxon>Agaricales</taxon>
        <taxon>Marasmiineae</taxon>
        <taxon>Mycenaceae</taxon>
        <taxon>Roridomyces</taxon>
    </lineage>
</organism>
<proteinExistence type="predicted"/>
<dbReference type="EMBL" id="JARKIF010000002">
    <property type="protein sequence ID" value="KAJ7647117.1"/>
    <property type="molecule type" value="Genomic_DNA"/>
</dbReference>
<feature type="non-terminal residue" evidence="1">
    <location>
        <position position="1"/>
    </location>
</feature>
<gene>
    <name evidence="1" type="ORF">FB45DRAFT_707660</name>
</gene>
<name>A0AAD7FWF9_9AGAR</name>
<feature type="non-terminal residue" evidence="1">
    <location>
        <position position="50"/>
    </location>
</feature>
<evidence type="ECO:0000313" key="2">
    <source>
        <dbReference type="Proteomes" id="UP001221142"/>
    </source>
</evidence>
<reference evidence="1" key="1">
    <citation type="submission" date="2023-03" db="EMBL/GenBank/DDBJ databases">
        <title>Massive genome expansion in bonnet fungi (Mycena s.s.) driven by repeated elements and novel gene families across ecological guilds.</title>
        <authorList>
            <consortium name="Lawrence Berkeley National Laboratory"/>
            <person name="Harder C.B."/>
            <person name="Miyauchi S."/>
            <person name="Viragh M."/>
            <person name="Kuo A."/>
            <person name="Thoen E."/>
            <person name="Andreopoulos B."/>
            <person name="Lu D."/>
            <person name="Skrede I."/>
            <person name="Drula E."/>
            <person name="Henrissat B."/>
            <person name="Morin E."/>
            <person name="Kohler A."/>
            <person name="Barry K."/>
            <person name="LaButti K."/>
            <person name="Morin E."/>
            <person name="Salamov A."/>
            <person name="Lipzen A."/>
            <person name="Mereny Z."/>
            <person name="Hegedus B."/>
            <person name="Baldrian P."/>
            <person name="Stursova M."/>
            <person name="Weitz H."/>
            <person name="Taylor A."/>
            <person name="Grigoriev I.V."/>
            <person name="Nagy L.G."/>
            <person name="Martin F."/>
            <person name="Kauserud H."/>
        </authorList>
    </citation>
    <scope>NUCLEOTIDE SEQUENCE</scope>
    <source>
        <strain evidence="1">9284</strain>
    </source>
</reference>